<feature type="active site" description="Nucleophile" evidence="2">
    <location>
        <position position="43"/>
    </location>
</feature>
<dbReference type="InterPro" id="IPR002641">
    <property type="entry name" value="PNPLA_dom"/>
</dbReference>
<protein>
    <submittedName>
        <fullName evidence="6">Patatin-like phospholipase</fullName>
    </submittedName>
</protein>
<evidence type="ECO:0000313" key="6">
    <source>
        <dbReference type="EMBL" id="TQM83437.1"/>
    </source>
</evidence>
<dbReference type="InterPro" id="IPR016035">
    <property type="entry name" value="Acyl_Trfase/lysoPLipase"/>
</dbReference>
<dbReference type="EMBL" id="VFPP01000001">
    <property type="protein sequence ID" value="TQM83437.1"/>
    <property type="molecule type" value="Genomic_DNA"/>
</dbReference>
<feature type="transmembrane region" description="Helical" evidence="4">
    <location>
        <begin position="191"/>
        <end position="209"/>
    </location>
</feature>
<feature type="short sequence motif" description="GXSXG" evidence="2">
    <location>
        <begin position="41"/>
        <end position="45"/>
    </location>
</feature>
<keyword evidence="4" id="KW-0812">Transmembrane</keyword>
<evidence type="ECO:0000259" key="5">
    <source>
        <dbReference type="PROSITE" id="PS51635"/>
    </source>
</evidence>
<keyword evidence="4" id="KW-0472">Membrane</keyword>
<comment type="caution">
    <text evidence="2">Lacks conserved residue(s) required for the propagation of feature annotation.</text>
</comment>
<feature type="transmembrane region" description="Helical" evidence="4">
    <location>
        <begin position="221"/>
        <end position="241"/>
    </location>
</feature>
<feature type="short sequence motif" description="DGA/G" evidence="2">
    <location>
        <begin position="413"/>
        <end position="415"/>
    </location>
</feature>
<keyword evidence="1 2" id="KW-0443">Lipid metabolism</keyword>
<evidence type="ECO:0000256" key="4">
    <source>
        <dbReference type="SAM" id="Phobius"/>
    </source>
</evidence>
<dbReference type="GO" id="GO:0016042">
    <property type="term" value="P:lipid catabolic process"/>
    <property type="evidence" value="ECO:0007669"/>
    <property type="project" value="UniProtKB-UniRule"/>
</dbReference>
<evidence type="ECO:0000313" key="7">
    <source>
        <dbReference type="Proteomes" id="UP000316628"/>
    </source>
</evidence>
<feature type="region of interest" description="Disordered" evidence="3">
    <location>
        <begin position="615"/>
        <end position="637"/>
    </location>
</feature>
<dbReference type="Proteomes" id="UP000316628">
    <property type="component" value="Unassembled WGS sequence"/>
</dbReference>
<feature type="domain" description="PNPLA" evidence="5">
    <location>
        <begin position="11"/>
        <end position="426"/>
    </location>
</feature>
<feature type="transmembrane region" description="Helical" evidence="4">
    <location>
        <begin position="158"/>
        <end position="179"/>
    </location>
</feature>
<proteinExistence type="predicted"/>
<evidence type="ECO:0000256" key="3">
    <source>
        <dbReference type="SAM" id="MobiDB-lite"/>
    </source>
</evidence>
<dbReference type="Gene3D" id="3.40.1090.10">
    <property type="entry name" value="Cytosolic phospholipase A2 catalytic domain"/>
    <property type="match status" value="1"/>
</dbReference>
<sequence length="637" mass="70114">MAEDFNRYCDLTMRGGAASGVVYPWAVVELAEHYRFRSLGGASAGAIGAAFTAAAEKGRDQGGFRKLKEVVDWFAAPGWRLAQLFQPGEHTRKLYRIVAASMQRRDSTGRSPLTCLLFALVSAIGWRARVFLALALALWLVGPTLWFRAVEWGSTPTWVLVGLAVVVLVAVPGIVLKVLPRGRDAWLRRVGTGLLVVVPLIPVALSTRWTAPDLASAATAAVWWLVLGFALVSAVAVTYGLGAKRFLDRMATTIHFGLVPGTGGFRPNFWDRRCGVPASTGVPPLSDWVADVLDDLSGTTDLTFGDLTTNLVLMTTDLSEGRPYRLPFTAPRAEWLYCRTCLLTVLPRRTVDKLGHDATAHRCPLHPDETVHVLPENLPVALAVRMSMPLPGLIAAVPLVRAEPEPRVHWFSDGGITSNFPIHFFDHLLPRWPTFGLSLQSYPPGDDRDVWLPEQDASTAGTPWRGIGLAGQFVSAILNTMLDWRDTMQSALPGYRGRIAHVRVGALEGGTNLFMRPETILALAERGAEAGRLLRTRFTEDDATKTDRYRWIRMRLAMREYRQLAGQSDERAAFYRDLTARYRIPEDLHAWFATPPTGTDPHAREVGLTLDALGAVPDGPFDGEPPIDPDLRLTPPE</sequence>
<dbReference type="OrthoDB" id="9770965at2"/>
<evidence type="ECO:0000256" key="1">
    <source>
        <dbReference type="ARBA" id="ARBA00023098"/>
    </source>
</evidence>
<dbReference type="PROSITE" id="PS51635">
    <property type="entry name" value="PNPLA"/>
    <property type="match status" value="1"/>
</dbReference>
<keyword evidence="7" id="KW-1185">Reference proteome</keyword>
<feature type="active site" description="Proton acceptor" evidence="2">
    <location>
        <position position="413"/>
    </location>
</feature>
<reference evidence="6 7" key="1">
    <citation type="submission" date="2019-06" db="EMBL/GenBank/DDBJ databases">
        <title>Sequencing the genomes of 1000 actinobacteria strains.</title>
        <authorList>
            <person name="Klenk H.-P."/>
        </authorList>
    </citation>
    <scope>NUCLEOTIDE SEQUENCE [LARGE SCALE GENOMIC DNA]</scope>
    <source>
        <strain evidence="6 7">DSM 45456</strain>
    </source>
</reference>
<comment type="caution">
    <text evidence="6">The sequence shown here is derived from an EMBL/GenBank/DDBJ whole genome shotgun (WGS) entry which is preliminary data.</text>
</comment>
<dbReference type="SUPFAM" id="SSF52151">
    <property type="entry name" value="FabD/lysophospholipase-like"/>
    <property type="match status" value="1"/>
</dbReference>
<keyword evidence="2" id="KW-0442">Lipid degradation</keyword>
<accession>A0A543JKQ6</accession>
<gene>
    <name evidence="6" type="ORF">FHX81_5862</name>
</gene>
<dbReference type="AlphaFoldDB" id="A0A543JKQ6"/>
<dbReference type="RefSeq" id="WP_141981200.1">
    <property type="nucleotide sequence ID" value="NZ_VFPP01000001.1"/>
</dbReference>
<dbReference type="GO" id="GO:0016787">
    <property type="term" value="F:hydrolase activity"/>
    <property type="evidence" value="ECO:0007669"/>
    <property type="project" value="UniProtKB-UniRule"/>
</dbReference>
<keyword evidence="2" id="KW-0378">Hydrolase</keyword>
<evidence type="ECO:0000256" key="2">
    <source>
        <dbReference type="PROSITE-ProRule" id="PRU01161"/>
    </source>
</evidence>
<keyword evidence="4" id="KW-1133">Transmembrane helix</keyword>
<organism evidence="6 7">
    <name type="scientific">Saccharothrix saharensis</name>
    <dbReference type="NCBI Taxonomy" id="571190"/>
    <lineage>
        <taxon>Bacteria</taxon>
        <taxon>Bacillati</taxon>
        <taxon>Actinomycetota</taxon>
        <taxon>Actinomycetes</taxon>
        <taxon>Pseudonocardiales</taxon>
        <taxon>Pseudonocardiaceae</taxon>
        <taxon>Saccharothrix</taxon>
    </lineage>
</organism>
<name>A0A543JKQ6_9PSEU</name>